<dbReference type="Gene3D" id="1.10.1740.10">
    <property type="match status" value="1"/>
</dbReference>
<reference evidence="9" key="1">
    <citation type="submission" date="2022-10" db="EMBL/GenBank/DDBJ databases">
        <authorList>
            <person name="Chen Y."/>
            <person name="Dougan E. K."/>
            <person name="Chan C."/>
            <person name="Rhodes N."/>
            <person name="Thang M."/>
        </authorList>
    </citation>
    <scope>NUCLEOTIDE SEQUENCE</scope>
</reference>
<reference evidence="10" key="2">
    <citation type="submission" date="2024-04" db="EMBL/GenBank/DDBJ databases">
        <authorList>
            <person name="Chen Y."/>
            <person name="Shah S."/>
            <person name="Dougan E. K."/>
            <person name="Thang M."/>
            <person name="Chan C."/>
        </authorList>
    </citation>
    <scope>NUCLEOTIDE SEQUENCE [LARGE SCALE GENOMIC DNA]</scope>
</reference>
<dbReference type="InterPro" id="IPR007627">
    <property type="entry name" value="RNA_pol_sigma70_r2"/>
</dbReference>
<dbReference type="Pfam" id="PF04542">
    <property type="entry name" value="Sigma70_r2"/>
    <property type="match status" value="1"/>
</dbReference>
<dbReference type="GO" id="GO:0016987">
    <property type="term" value="F:sigma factor activity"/>
    <property type="evidence" value="ECO:0007669"/>
    <property type="project" value="UniProtKB-KW"/>
</dbReference>
<evidence type="ECO:0000259" key="8">
    <source>
        <dbReference type="Pfam" id="PF08281"/>
    </source>
</evidence>
<dbReference type="OrthoDB" id="5376590at2759"/>
<evidence type="ECO:0000313" key="12">
    <source>
        <dbReference type="Proteomes" id="UP001152797"/>
    </source>
</evidence>
<evidence type="ECO:0000256" key="2">
    <source>
        <dbReference type="ARBA" id="ARBA00023015"/>
    </source>
</evidence>
<keyword evidence="12" id="KW-1185">Reference proteome</keyword>
<comment type="caution">
    <text evidence="9">The sequence shown here is derived from an EMBL/GenBank/DDBJ whole genome shotgun (WGS) entry which is preliminary data.</text>
</comment>
<dbReference type="Gene3D" id="1.10.10.10">
    <property type="entry name" value="Winged helix-like DNA-binding domain superfamily/Winged helix DNA-binding domain"/>
    <property type="match status" value="1"/>
</dbReference>
<evidence type="ECO:0000259" key="7">
    <source>
        <dbReference type="Pfam" id="PF04542"/>
    </source>
</evidence>
<accession>A0A9P1DJK7</accession>
<keyword evidence="4" id="KW-0804">Transcription</keyword>
<proteinExistence type="inferred from homology"/>
<evidence type="ECO:0000256" key="6">
    <source>
        <dbReference type="SAM" id="Phobius"/>
    </source>
</evidence>
<dbReference type="InterPro" id="IPR036388">
    <property type="entry name" value="WH-like_DNA-bd_sf"/>
</dbReference>
<dbReference type="InterPro" id="IPR013324">
    <property type="entry name" value="RNA_pol_sigma_r3/r4-like"/>
</dbReference>
<evidence type="ECO:0000313" key="11">
    <source>
        <dbReference type="EMBL" id="CAL4798614.1"/>
    </source>
</evidence>
<evidence type="ECO:0000256" key="4">
    <source>
        <dbReference type="ARBA" id="ARBA00023163"/>
    </source>
</evidence>
<feature type="region of interest" description="Disordered" evidence="5">
    <location>
        <begin position="143"/>
        <end position="165"/>
    </location>
</feature>
<dbReference type="GO" id="GO:0006352">
    <property type="term" value="P:DNA-templated transcription initiation"/>
    <property type="evidence" value="ECO:0007669"/>
    <property type="project" value="InterPro"/>
</dbReference>
<comment type="similarity">
    <text evidence="1">Belongs to the sigma-70 factor family. ECF subfamily.</text>
</comment>
<dbReference type="EMBL" id="CAMXCT010005074">
    <property type="protein sequence ID" value="CAI4011302.1"/>
    <property type="molecule type" value="Genomic_DNA"/>
</dbReference>
<evidence type="ECO:0000313" key="9">
    <source>
        <dbReference type="EMBL" id="CAI4011302.1"/>
    </source>
</evidence>
<feature type="compositionally biased region" description="Basic and acidic residues" evidence="5">
    <location>
        <begin position="144"/>
        <end position="155"/>
    </location>
</feature>
<organism evidence="9">
    <name type="scientific">Cladocopium goreaui</name>
    <dbReference type="NCBI Taxonomy" id="2562237"/>
    <lineage>
        <taxon>Eukaryota</taxon>
        <taxon>Sar</taxon>
        <taxon>Alveolata</taxon>
        <taxon>Dinophyceae</taxon>
        <taxon>Suessiales</taxon>
        <taxon>Symbiodiniaceae</taxon>
        <taxon>Cladocopium</taxon>
    </lineage>
</organism>
<sequence length="458" mass="49755">MAMQLTRRPEEAADLVQETYLRALRASARFEERGGGIRAWLFTILHNTFYSQVKRAKRGPIAVDEFFDAESSETTPGEAPAAWNLGSLDWEHVDDRLKSAIEDLKDEHRETLLLWGVEGLKYREIADITGVPIGTVMSRLHRAGQNERRMNDDRPNPNPGANDRAIDWSREPVVARLRALADDELPPDHASDLRNEVDAETIARADSFERALRRGCAACMGDAAAPAGLRERVLGAMRADGSDAAAASEAGEATPAVISRTDRSFWTQGRALLGVAAAIAIAAVVWVLAPGGADSDDPAALFATAARHISGEHTGCLLDEDYLDRKMSLTGSEPSDQTGAALIGEQIGDLPVRLELGQAGYVLKGVGGCQIPGGKSVHLLYEPENPAGSRPVSLFIQEATTAQDWMDEGSLYVSELDTPPYVRMWRESGIVYYMVTDCPVSCEKVENAYALSGQRIPL</sequence>
<feature type="transmembrane region" description="Helical" evidence="6">
    <location>
        <begin position="271"/>
        <end position="289"/>
    </location>
</feature>
<dbReference type="Proteomes" id="UP001152797">
    <property type="component" value="Unassembled WGS sequence"/>
</dbReference>
<feature type="domain" description="RNA polymerase sigma-70 region 2" evidence="7">
    <location>
        <begin position="2"/>
        <end position="58"/>
    </location>
</feature>
<dbReference type="InterPro" id="IPR013249">
    <property type="entry name" value="RNA_pol_sigma70_r4_t2"/>
</dbReference>
<evidence type="ECO:0000313" key="10">
    <source>
        <dbReference type="EMBL" id="CAL1164677.1"/>
    </source>
</evidence>
<dbReference type="GO" id="GO:0003677">
    <property type="term" value="F:DNA binding"/>
    <property type="evidence" value="ECO:0007669"/>
    <property type="project" value="InterPro"/>
</dbReference>
<dbReference type="PANTHER" id="PTHR43133:SF25">
    <property type="entry name" value="RNA POLYMERASE SIGMA FACTOR RFAY-RELATED"/>
    <property type="match status" value="1"/>
</dbReference>
<dbReference type="NCBIfam" id="TIGR02937">
    <property type="entry name" value="sigma70-ECF"/>
    <property type="match status" value="1"/>
</dbReference>
<evidence type="ECO:0000256" key="5">
    <source>
        <dbReference type="SAM" id="MobiDB-lite"/>
    </source>
</evidence>
<dbReference type="SUPFAM" id="SSF88659">
    <property type="entry name" value="Sigma3 and sigma4 domains of RNA polymerase sigma factors"/>
    <property type="match status" value="1"/>
</dbReference>
<protein>
    <submittedName>
        <fullName evidence="11">Sigma-70 family RNA polymerase sigma factor</fullName>
    </submittedName>
</protein>
<dbReference type="EMBL" id="CAMXCT030005074">
    <property type="protein sequence ID" value="CAL4798614.1"/>
    <property type="molecule type" value="Genomic_DNA"/>
</dbReference>
<dbReference type="AlphaFoldDB" id="A0A9P1DJK7"/>
<evidence type="ECO:0000256" key="3">
    <source>
        <dbReference type="ARBA" id="ARBA00023082"/>
    </source>
</evidence>
<name>A0A9P1DJK7_9DINO</name>
<keyword evidence="6" id="KW-0472">Membrane</keyword>
<dbReference type="PANTHER" id="PTHR43133">
    <property type="entry name" value="RNA POLYMERASE ECF-TYPE SIGMA FACTO"/>
    <property type="match status" value="1"/>
</dbReference>
<dbReference type="EMBL" id="CAMXCT020005074">
    <property type="protein sequence ID" value="CAL1164677.1"/>
    <property type="molecule type" value="Genomic_DNA"/>
</dbReference>
<keyword evidence="6" id="KW-0812">Transmembrane</keyword>
<keyword evidence="6" id="KW-1133">Transmembrane helix</keyword>
<dbReference type="InterPro" id="IPR039425">
    <property type="entry name" value="RNA_pol_sigma-70-like"/>
</dbReference>
<evidence type="ECO:0000256" key="1">
    <source>
        <dbReference type="ARBA" id="ARBA00010641"/>
    </source>
</evidence>
<keyword evidence="3" id="KW-0731">Sigma factor</keyword>
<dbReference type="Pfam" id="PF08281">
    <property type="entry name" value="Sigma70_r4_2"/>
    <property type="match status" value="1"/>
</dbReference>
<dbReference type="InterPro" id="IPR013325">
    <property type="entry name" value="RNA_pol_sigma_r2"/>
</dbReference>
<gene>
    <name evidence="9" type="ORF">C1SCF055_LOCUS36480</name>
</gene>
<dbReference type="CDD" id="cd06171">
    <property type="entry name" value="Sigma70_r4"/>
    <property type="match status" value="1"/>
</dbReference>
<keyword evidence="2" id="KW-0805">Transcription regulation</keyword>
<dbReference type="InterPro" id="IPR014284">
    <property type="entry name" value="RNA_pol_sigma-70_dom"/>
</dbReference>
<feature type="domain" description="RNA polymerase sigma factor 70 region 4 type 2" evidence="8">
    <location>
        <begin position="96"/>
        <end position="143"/>
    </location>
</feature>
<dbReference type="SUPFAM" id="SSF88946">
    <property type="entry name" value="Sigma2 domain of RNA polymerase sigma factors"/>
    <property type="match status" value="1"/>
</dbReference>